<keyword evidence="3" id="KW-0813">Transport</keyword>
<evidence type="ECO:0000256" key="7">
    <source>
        <dbReference type="ARBA" id="ARBA00040047"/>
    </source>
</evidence>
<dbReference type="PANTHER" id="PTHR13768">
    <property type="entry name" value="SOLUBLE NSF ATTACHMENT PROTEIN SNAP"/>
    <property type="match status" value="1"/>
</dbReference>
<proteinExistence type="inferred from homology"/>
<feature type="coiled-coil region" evidence="9">
    <location>
        <begin position="154"/>
        <end position="181"/>
    </location>
</feature>
<dbReference type="FunFam" id="1.25.40.10:FF:000477">
    <property type="entry name" value="gamma-soluble NSF attachment protein"/>
    <property type="match status" value="1"/>
</dbReference>
<evidence type="ECO:0000256" key="5">
    <source>
        <dbReference type="ARBA" id="ARBA00022927"/>
    </source>
</evidence>
<name>A0ABD1FC96_HYPHA</name>
<evidence type="ECO:0000256" key="2">
    <source>
        <dbReference type="ARBA" id="ARBA00010050"/>
    </source>
</evidence>
<evidence type="ECO:0000256" key="8">
    <source>
        <dbReference type="ARBA" id="ARBA00042485"/>
    </source>
</evidence>
<evidence type="ECO:0000256" key="1">
    <source>
        <dbReference type="ARBA" id="ARBA00004170"/>
    </source>
</evidence>
<comment type="caution">
    <text evidence="11">The sequence shown here is derived from an EMBL/GenBank/DDBJ whole genome shotgun (WGS) entry which is preliminary data.</text>
</comment>
<keyword evidence="5" id="KW-0653">Protein transport</keyword>
<keyword evidence="9" id="KW-0175">Coiled coil</keyword>
<keyword evidence="4" id="KW-0931">ER-Golgi transport</keyword>
<dbReference type="Pfam" id="PF14938">
    <property type="entry name" value="SNAP"/>
    <property type="match status" value="1"/>
</dbReference>
<evidence type="ECO:0000256" key="10">
    <source>
        <dbReference type="SAM" id="MobiDB-lite"/>
    </source>
</evidence>
<organism evidence="11 12">
    <name type="scientific">Hypothenemus hampei</name>
    <name type="common">Coffee berry borer</name>
    <dbReference type="NCBI Taxonomy" id="57062"/>
    <lineage>
        <taxon>Eukaryota</taxon>
        <taxon>Metazoa</taxon>
        <taxon>Ecdysozoa</taxon>
        <taxon>Arthropoda</taxon>
        <taxon>Hexapoda</taxon>
        <taxon>Insecta</taxon>
        <taxon>Pterygota</taxon>
        <taxon>Neoptera</taxon>
        <taxon>Endopterygota</taxon>
        <taxon>Coleoptera</taxon>
        <taxon>Polyphaga</taxon>
        <taxon>Cucujiformia</taxon>
        <taxon>Curculionidae</taxon>
        <taxon>Scolytinae</taxon>
        <taxon>Hypothenemus</taxon>
    </lineage>
</organism>
<dbReference type="EMBL" id="JBDJPC010000001">
    <property type="protein sequence ID" value="KAL1516880.1"/>
    <property type="molecule type" value="Genomic_DNA"/>
</dbReference>
<dbReference type="GO" id="GO:0016192">
    <property type="term" value="P:vesicle-mediated transport"/>
    <property type="evidence" value="ECO:0007669"/>
    <property type="project" value="UniProtKB-KW"/>
</dbReference>
<evidence type="ECO:0000313" key="12">
    <source>
        <dbReference type="Proteomes" id="UP001566132"/>
    </source>
</evidence>
<feature type="compositionally biased region" description="Basic and acidic residues" evidence="10">
    <location>
        <begin position="308"/>
        <end position="317"/>
    </location>
</feature>
<dbReference type="PANTHER" id="PTHR13768:SF2">
    <property type="entry name" value="GAMMA-SOLUBLE NSF ATTACHMENT PROTEIN"/>
    <property type="match status" value="1"/>
</dbReference>
<dbReference type="InterPro" id="IPR011990">
    <property type="entry name" value="TPR-like_helical_dom_sf"/>
</dbReference>
<evidence type="ECO:0000256" key="9">
    <source>
        <dbReference type="SAM" id="Coils"/>
    </source>
</evidence>
<dbReference type="GO" id="GO:0016020">
    <property type="term" value="C:membrane"/>
    <property type="evidence" value="ECO:0007669"/>
    <property type="project" value="UniProtKB-SubCell"/>
</dbReference>
<feature type="compositionally biased region" description="Acidic residues" evidence="10">
    <location>
        <begin position="318"/>
        <end position="328"/>
    </location>
</feature>
<comment type="similarity">
    <text evidence="2">Belongs to the SNAP family.</text>
</comment>
<evidence type="ECO:0000256" key="6">
    <source>
        <dbReference type="ARBA" id="ARBA00023136"/>
    </source>
</evidence>
<evidence type="ECO:0000256" key="4">
    <source>
        <dbReference type="ARBA" id="ARBA00022892"/>
    </source>
</evidence>
<comment type="subcellular location">
    <subcellularLocation>
        <location evidence="1">Membrane</location>
        <topology evidence="1">Peripheral membrane protein</topology>
    </subcellularLocation>
</comment>
<sequence length="328" mass="36747">MAGNKKLEQGAEHLRNGDKSLKTSLLKWRPDYETAAEEYNNAATCFRVAKAYPQCRESLLKAAECHRQNRGLFYAAKALDQCILISKEMGDFTDIYSMAERAAHMFQSQGNPDSAVATLEKSAKILESKVPMEALNLYQHASEISLIQDNHRQAAEFVSKVARLQVKLKQLDQAADSLRREIGIHQTLESIQVIGRLVVALVLVQLARGDIVAAEKAFKEWGNYCDPPEMQNLEMLLQAYDEEDADSALKALNDPFIKHMDVEYAILSREIVLPQGGIILQKRPVVENATEEYVRVRPDGEEASSEETSGKEKRQQGEDEDEFSGGLC</sequence>
<reference evidence="11 12" key="1">
    <citation type="submission" date="2024-05" db="EMBL/GenBank/DDBJ databases">
        <title>Genetic variation in Jamaican populations of the coffee berry borer (Hypothenemus hampei).</title>
        <authorList>
            <person name="Errbii M."/>
            <person name="Myrie A."/>
        </authorList>
    </citation>
    <scope>NUCLEOTIDE SEQUENCE [LARGE SCALE GENOMIC DNA]</scope>
    <source>
        <strain evidence="11">JA-Hopewell-2020-01-JO</strain>
        <tissue evidence="11">Whole body</tissue>
    </source>
</reference>
<keyword evidence="12" id="KW-1185">Reference proteome</keyword>
<gene>
    <name evidence="11" type="ORF">ABEB36_000718</name>
</gene>
<accession>A0ABD1FC96</accession>
<dbReference type="AlphaFoldDB" id="A0ABD1FC96"/>
<protein>
    <recommendedName>
        <fullName evidence="7">Gamma-soluble NSF attachment protein</fullName>
    </recommendedName>
    <alternativeName>
        <fullName evidence="8">N-ethylmaleimide-sensitive factor attachment protein gamma</fullName>
    </alternativeName>
</protein>
<keyword evidence="6" id="KW-0472">Membrane</keyword>
<dbReference type="Proteomes" id="UP001566132">
    <property type="component" value="Unassembled WGS sequence"/>
</dbReference>
<evidence type="ECO:0000256" key="3">
    <source>
        <dbReference type="ARBA" id="ARBA00022448"/>
    </source>
</evidence>
<dbReference type="Gene3D" id="1.25.40.10">
    <property type="entry name" value="Tetratricopeptide repeat domain"/>
    <property type="match status" value="1"/>
</dbReference>
<dbReference type="InterPro" id="IPR000744">
    <property type="entry name" value="NSF_attach"/>
</dbReference>
<feature type="region of interest" description="Disordered" evidence="10">
    <location>
        <begin position="291"/>
        <end position="328"/>
    </location>
</feature>
<dbReference type="GO" id="GO:0015031">
    <property type="term" value="P:protein transport"/>
    <property type="evidence" value="ECO:0007669"/>
    <property type="project" value="UniProtKB-KW"/>
</dbReference>
<evidence type="ECO:0000313" key="11">
    <source>
        <dbReference type="EMBL" id="KAL1516880.1"/>
    </source>
</evidence>
<dbReference type="SUPFAM" id="SSF48452">
    <property type="entry name" value="TPR-like"/>
    <property type="match status" value="1"/>
</dbReference>